<keyword evidence="6 16" id="KW-0489">Methyltransferase</keyword>
<comment type="catalytic activity">
    <reaction evidence="13 16">
        <text>L-lysyl(4)-[histone H3] + 3 S-adenosyl-L-methionine = N(6),N(6),N(6)-trimethyl-L-lysyl(4)-[histone H3] + 3 S-adenosyl-L-homocysteine + 3 H(+)</text>
        <dbReference type="Rhea" id="RHEA:60260"/>
        <dbReference type="Rhea" id="RHEA-COMP:15537"/>
        <dbReference type="Rhea" id="RHEA-COMP:15547"/>
        <dbReference type="ChEBI" id="CHEBI:15378"/>
        <dbReference type="ChEBI" id="CHEBI:29969"/>
        <dbReference type="ChEBI" id="CHEBI:57856"/>
        <dbReference type="ChEBI" id="CHEBI:59789"/>
        <dbReference type="ChEBI" id="CHEBI:61961"/>
        <dbReference type="EC" id="2.1.1.354"/>
    </reaction>
</comment>
<evidence type="ECO:0000256" key="18">
    <source>
        <dbReference type="SAM" id="MobiDB-lite"/>
    </source>
</evidence>
<dbReference type="SMART" id="SM01291">
    <property type="entry name" value="N-SET"/>
    <property type="match status" value="1"/>
</dbReference>
<feature type="region of interest" description="Disordered" evidence="18">
    <location>
        <begin position="1"/>
        <end position="122"/>
    </location>
</feature>
<evidence type="ECO:0000256" key="17">
    <source>
        <dbReference type="PROSITE-ProRule" id="PRU00176"/>
    </source>
</evidence>
<dbReference type="AlphaFoldDB" id="A0A6A6VKD8"/>
<dbReference type="InterPro" id="IPR035979">
    <property type="entry name" value="RBD_domain_sf"/>
</dbReference>
<dbReference type="Proteomes" id="UP000799440">
    <property type="component" value="Unassembled WGS sequence"/>
</dbReference>
<comment type="function">
    <text evidence="16">Catalytic component of the COMPASS (Set1C) complex that specifically mono-, di- and trimethylates histone H3 to form H3K4me1/2/3. COMPASS recognizes ubiquitinated H2B on one face of the nucleosome which stimulates the methylation of H3 on the opposing face.</text>
</comment>
<evidence type="ECO:0000256" key="9">
    <source>
        <dbReference type="ARBA" id="ARBA00022853"/>
    </source>
</evidence>
<dbReference type="GO" id="GO:0032259">
    <property type="term" value="P:methylation"/>
    <property type="evidence" value="ECO:0007669"/>
    <property type="project" value="UniProtKB-KW"/>
</dbReference>
<comment type="subunit">
    <text evidence="12">Component of the Set1C/COMPASS complex.</text>
</comment>
<feature type="compositionally biased region" description="Acidic residues" evidence="18">
    <location>
        <begin position="667"/>
        <end position="676"/>
    </location>
</feature>
<feature type="compositionally biased region" description="Basic and acidic residues" evidence="18">
    <location>
        <begin position="789"/>
        <end position="799"/>
    </location>
</feature>
<evidence type="ECO:0000256" key="2">
    <source>
        <dbReference type="ARBA" id="ARBA00004286"/>
    </source>
</evidence>
<dbReference type="Gene3D" id="3.30.70.330">
    <property type="match status" value="1"/>
</dbReference>
<dbReference type="PROSITE" id="PS51572">
    <property type="entry name" value="SAM_MT43_1"/>
    <property type="match status" value="1"/>
</dbReference>
<evidence type="ECO:0000259" key="21">
    <source>
        <dbReference type="PROSITE" id="PS50868"/>
    </source>
</evidence>
<dbReference type="InterPro" id="IPR012677">
    <property type="entry name" value="Nucleotide-bd_a/b_plait_sf"/>
</dbReference>
<evidence type="ECO:0000256" key="10">
    <source>
        <dbReference type="ARBA" id="ARBA00023242"/>
    </source>
</evidence>
<dbReference type="InterPro" id="IPR017111">
    <property type="entry name" value="Set1_fungi"/>
</dbReference>
<dbReference type="PROSITE" id="PS50102">
    <property type="entry name" value="RRM"/>
    <property type="match status" value="1"/>
</dbReference>
<dbReference type="InterPro" id="IPR046341">
    <property type="entry name" value="SET_dom_sf"/>
</dbReference>
<dbReference type="EC" id="2.1.1.354" evidence="3 16"/>
<accession>A0A6A6VKD8</accession>
<dbReference type="Pfam" id="PF11767">
    <property type="entry name" value="SET_assoc"/>
    <property type="match status" value="1"/>
</dbReference>
<dbReference type="EMBL" id="MU006565">
    <property type="protein sequence ID" value="KAF2750010.1"/>
    <property type="molecule type" value="Genomic_DNA"/>
</dbReference>
<keyword evidence="23" id="KW-1185">Reference proteome</keyword>
<dbReference type="GO" id="GO:0048188">
    <property type="term" value="C:Set1C/COMPASS complex"/>
    <property type="evidence" value="ECO:0007669"/>
    <property type="project" value="InterPro"/>
</dbReference>
<comment type="catalytic activity">
    <reaction evidence="14">
        <text>N(6)-methyl-L-lysyl(4)-[histone H3] + S-adenosyl-L-methionine = N(6),N(6)-dimethyl-L-lysyl(4)-[histone H3] + S-adenosyl-L-homocysteine + H(+)</text>
        <dbReference type="Rhea" id="RHEA:60268"/>
        <dbReference type="Rhea" id="RHEA-COMP:15540"/>
        <dbReference type="Rhea" id="RHEA-COMP:15543"/>
        <dbReference type="ChEBI" id="CHEBI:15378"/>
        <dbReference type="ChEBI" id="CHEBI:57856"/>
        <dbReference type="ChEBI" id="CHEBI:59789"/>
        <dbReference type="ChEBI" id="CHEBI:61929"/>
        <dbReference type="ChEBI" id="CHEBI:61976"/>
    </reaction>
</comment>
<dbReference type="PANTHER" id="PTHR45814">
    <property type="entry name" value="HISTONE-LYSINE N-METHYLTRANSFERASE SETD1"/>
    <property type="match status" value="1"/>
</dbReference>
<dbReference type="InterPro" id="IPR024657">
    <property type="entry name" value="COMPASS_Set1_N-SET"/>
</dbReference>
<dbReference type="SUPFAM" id="SSF82199">
    <property type="entry name" value="SET domain"/>
    <property type="match status" value="1"/>
</dbReference>
<evidence type="ECO:0000259" key="19">
    <source>
        <dbReference type="PROSITE" id="PS50102"/>
    </source>
</evidence>
<gene>
    <name evidence="22" type="ORF">M011DRAFT_475326</name>
</gene>
<feature type="region of interest" description="Disordered" evidence="18">
    <location>
        <begin position="758"/>
        <end position="802"/>
    </location>
</feature>
<evidence type="ECO:0000256" key="1">
    <source>
        <dbReference type="ARBA" id="ARBA00004123"/>
    </source>
</evidence>
<evidence type="ECO:0000313" key="23">
    <source>
        <dbReference type="Proteomes" id="UP000799440"/>
    </source>
</evidence>
<dbReference type="Pfam" id="PF00856">
    <property type="entry name" value="SET"/>
    <property type="match status" value="1"/>
</dbReference>
<evidence type="ECO:0000256" key="4">
    <source>
        <dbReference type="ARBA" id="ARBA00015839"/>
    </source>
</evidence>
<evidence type="ECO:0000256" key="16">
    <source>
        <dbReference type="PIRNR" id="PIRNR037104"/>
    </source>
</evidence>
<keyword evidence="9 16" id="KW-0156">Chromatin regulator</keyword>
<feature type="compositionally biased region" description="Basic residues" evidence="18">
    <location>
        <begin position="596"/>
        <end position="607"/>
    </location>
</feature>
<protein>
    <recommendedName>
        <fullName evidence="4 16">Histone-lysine N-methyltransferase, H3 lysine-4 specific</fullName>
        <ecNumber evidence="3 16">2.1.1.354</ecNumber>
    </recommendedName>
</protein>
<comment type="subunit">
    <text evidence="16">Component of the COMPASS (Set1C) complex.</text>
</comment>
<dbReference type="PROSITE" id="PS50280">
    <property type="entry name" value="SET"/>
    <property type="match status" value="1"/>
</dbReference>
<dbReference type="SMART" id="SM00317">
    <property type="entry name" value="SET"/>
    <property type="match status" value="1"/>
</dbReference>
<evidence type="ECO:0000256" key="5">
    <source>
        <dbReference type="ARBA" id="ARBA00022454"/>
    </source>
</evidence>
<reference evidence="22" key="1">
    <citation type="journal article" date="2020" name="Stud. Mycol.">
        <title>101 Dothideomycetes genomes: a test case for predicting lifestyles and emergence of pathogens.</title>
        <authorList>
            <person name="Haridas S."/>
            <person name="Albert R."/>
            <person name="Binder M."/>
            <person name="Bloem J."/>
            <person name="Labutti K."/>
            <person name="Salamov A."/>
            <person name="Andreopoulos B."/>
            <person name="Baker S."/>
            <person name="Barry K."/>
            <person name="Bills G."/>
            <person name="Bluhm B."/>
            <person name="Cannon C."/>
            <person name="Castanera R."/>
            <person name="Culley D."/>
            <person name="Daum C."/>
            <person name="Ezra D."/>
            <person name="Gonzalez J."/>
            <person name="Henrissat B."/>
            <person name="Kuo A."/>
            <person name="Liang C."/>
            <person name="Lipzen A."/>
            <person name="Lutzoni F."/>
            <person name="Magnuson J."/>
            <person name="Mondo S."/>
            <person name="Nolan M."/>
            <person name="Ohm R."/>
            <person name="Pangilinan J."/>
            <person name="Park H.-J."/>
            <person name="Ramirez L."/>
            <person name="Alfaro M."/>
            <person name="Sun H."/>
            <person name="Tritt A."/>
            <person name="Yoshinaga Y."/>
            <person name="Zwiers L.-H."/>
            <person name="Turgeon B."/>
            <person name="Goodwin S."/>
            <person name="Spatafora J."/>
            <person name="Crous P."/>
            <person name="Grigoriev I."/>
        </authorList>
    </citation>
    <scope>NUCLEOTIDE SEQUENCE</scope>
    <source>
        <strain evidence="22">CBS 119925</strain>
    </source>
</reference>
<feature type="domain" description="RRM" evidence="19">
    <location>
        <begin position="171"/>
        <end position="261"/>
    </location>
</feature>
<evidence type="ECO:0000313" key="22">
    <source>
        <dbReference type="EMBL" id="KAF2750010.1"/>
    </source>
</evidence>
<name>A0A6A6VKD8_9PLEO</name>
<dbReference type="InterPro" id="IPR044570">
    <property type="entry name" value="Set1-like"/>
</dbReference>
<keyword evidence="17" id="KW-0694">RNA-binding</keyword>
<proteinExistence type="predicted"/>
<dbReference type="GO" id="GO:0005694">
    <property type="term" value="C:chromosome"/>
    <property type="evidence" value="ECO:0007669"/>
    <property type="project" value="UniProtKB-SubCell"/>
</dbReference>
<evidence type="ECO:0000256" key="3">
    <source>
        <dbReference type="ARBA" id="ARBA00012182"/>
    </source>
</evidence>
<dbReference type="Gene3D" id="2.170.270.10">
    <property type="entry name" value="SET domain"/>
    <property type="match status" value="1"/>
</dbReference>
<dbReference type="SUPFAM" id="SSF54928">
    <property type="entry name" value="RNA-binding domain, RBD"/>
    <property type="match status" value="1"/>
</dbReference>
<feature type="compositionally biased region" description="Basic and acidic residues" evidence="18">
    <location>
        <begin position="611"/>
        <end position="638"/>
    </location>
</feature>
<comment type="subcellular location">
    <subcellularLocation>
        <location evidence="2">Chromosome</location>
    </subcellularLocation>
    <subcellularLocation>
        <location evidence="1 16">Nucleus</location>
    </subcellularLocation>
</comment>
<dbReference type="PROSITE" id="PS50868">
    <property type="entry name" value="POST_SET"/>
    <property type="match status" value="1"/>
</dbReference>
<feature type="domain" description="SET" evidence="20">
    <location>
        <begin position="1031"/>
        <end position="1148"/>
    </location>
</feature>
<dbReference type="InterPro" id="IPR024636">
    <property type="entry name" value="SET_assoc"/>
</dbReference>
<dbReference type="Pfam" id="PF00076">
    <property type="entry name" value="RRM_1"/>
    <property type="match status" value="1"/>
</dbReference>
<keyword evidence="5 16" id="KW-0158">Chromosome</keyword>
<dbReference type="InterPro" id="IPR001214">
    <property type="entry name" value="SET_dom"/>
</dbReference>
<dbReference type="GO" id="GO:0140999">
    <property type="term" value="F:histone H3K4 trimethyltransferase activity"/>
    <property type="evidence" value="ECO:0007669"/>
    <property type="project" value="UniProtKB-EC"/>
</dbReference>
<evidence type="ECO:0000256" key="12">
    <source>
        <dbReference type="ARBA" id="ARBA00044515"/>
    </source>
</evidence>
<dbReference type="PANTHER" id="PTHR45814:SF2">
    <property type="entry name" value="HISTONE-LYSINE N-METHYLTRANSFERASE SETD1"/>
    <property type="match status" value="1"/>
</dbReference>
<comment type="catalytic activity">
    <reaction evidence="15">
        <text>N(6),N(6)-dimethyl-L-lysyl(4)-[histone H3] + S-adenosyl-L-methionine = N(6),N(6),N(6)-trimethyl-L-lysyl(4)-[histone H3] + S-adenosyl-L-homocysteine + H(+)</text>
        <dbReference type="Rhea" id="RHEA:60272"/>
        <dbReference type="Rhea" id="RHEA-COMP:15537"/>
        <dbReference type="Rhea" id="RHEA-COMP:15540"/>
        <dbReference type="ChEBI" id="CHEBI:15378"/>
        <dbReference type="ChEBI" id="CHEBI:57856"/>
        <dbReference type="ChEBI" id="CHEBI:59789"/>
        <dbReference type="ChEBI" id="CHEBI:61961"/>
        <dbReference type="ChEBI" id="CHEBI:61976"/>
    </reaction>
</comment>
<feature type="compositionally biased region" description="Basic and acidic residues" evidence="18">
    <location>
        <begin position="86"/>
        <end position="114"/>
    </location>
</feature>
<dbReference type="InterPro" id="IPR003616">
    <property type="entry name" value="Post-SET_dom"/>
</dbReference>
<evidence type="ECO:0000256" key="13">
    <source>
        <dbReference type="ARBA" id="ARBA00047571"/>
    </source>
</evidence>
<feature type="domain" description="Post-SET" evidence="21">
    <location>
        <begin position="1157"/>
        <end position="1173"/>
    </location>
</feature>
<keyword evidence="10 16" id="KW-0539">Nucleus</keyword>
<dbReference type="SMART" id="SM00508">
    <property type="entry name" value="PostSET"/>
    <property type="match status" value="1"/>
</dbReference>
<evidence type="ECO:0000256" key="6">
    <source>
        <dbReference type="ARBA" id="ARBA00022603"/>
    </source>
</evidence>
<comment type="function">
    <text evidence="11">Catalytic component of the COMPASS (Set1C) complex that specifically mono-, di- and trimethylates histone H3 to form H3K4me1/2/3. Binds RNAs which might negatively affect its histone methyltransferase activity. COMPASS recognizes ubiquitinated H2B on one face of the nucleosome which stimulates the methylation of H3 on the opposing face.</text>
</comment>
<feature type="compositionally biased region" description="Basic residues" evidence="18">
    <location>
        <begin position="775"/>
        <end position="788"/>
    </location>
</feature>
<keyword evidence="8 16" id="KW-0949">S-adenosyl-L-methionine</keyword>
<keyword evidence="7 16" id="KW-0808">Transferase</keyword>
<evidence type="ECO:0000256" key="15">
    <source>
        <dbReference type="ARBA" id="ARBA00049129"/>
    </source>
</evidence>
<evidence type="ECO:0000256" key="11">
    <source>
        <dbReference type="ARBA" id="ARBA00044492"/>
    </source>
</evidence>
<dbReference type="OrthoDB" id="308383at2759"/>
<evidence type="ECO:0000259" key="20">
    <source>
        <dbReference type="PROSITE" id="PS50280"/>
    </source>
</evidence>
<evidence type="ECO:0000256" key="8">
    <source>
        <dbReference type="ARBA" id="ARBA00022691"/>
    </source>
</evidence>
<dbReference type="Pfam" id="PF11764">
    <property type="entry name" value="N-SET"/>
    <property type="match status" value="1"/>
</dbReference>
<evidence type="ECO:0000256" key="14">
    <source>
        <dbReference type="ARBA" id="ARBA00047583"/>
    </source>
</evidence>
<dbReference type="InterPro" id="IPR000504">
    <property type="entry name" value="RRM_dom"/>
</dbReference>
<organism evidence="22 23">
    <name type="scientific">Sporormia fimetaria CBS 119925</name>
    <dbReference type="NCBI Taxonomy" id="1340428"/>
    <lineage>
        <taxon>Eukaryota</taxon>
        <taxon>Fungi</taxon>
        <taxon>Dikarya</taxon>
        <taxon>Ascomycota</taxon>
        <taxon>Pezizomycotina</taxon>
        <taxon>Dothideomycetes</taxon>
        <taxon>Pleosporomycetidae</taxon>
        <taxon>Pleosporales</taxon>
        <taxon>Sporormiaceae</taxon>
        <taxon>Sporormia</taxon>
    </lineage>
</organism>
<feature type="region of interest" description="Disordered" evidence="18">
    <location>
        <begin position="583"/>
        <end position="676"/>
    </location>
</feature>
<dbReference type="GO" id="GO:0003723">
    <property type="term" value="F:RNA binding"/>
    <property type="evidence" value="ECO:0007669"/>
    <property type="project" value="UniProtKB-UniRule"/>
</dbReference>
<sequence>MTHPGRSAVVHALTPLTSTDSSPPGKLPSPRPFRPSHEPLHANGDTQTAPPKNDLFTMTPAQTPPEARIPTRPTDGRMGQRIIYDPLKDPKLDTNTKRRGKEPKYRDIIEKDDSSPPPDPRLALPGYTSGRFELKLKNPKAVHKSKCRPAPLIAKPFAYDSRISCGPEPSTQVVVTGFDPLTPESQIRAFFSAFGDVESIKNEIHPDNGSYLGICLVRYRDTPAMRKTPAVKASVHAKRAEKEGTGQRLGLREVRVQSDREGWKCANYVARAVAQSRAQEEKRAKLARPPKPEIPSTPVAAAAKPIDLPANVPKGPSGKGNGMRPPHVAVHPVGRKAQLSHLVEPESIKAKMKRTPYIFIAACYVPVLGPTLEHLAKRLKQFRFTDVRCDRTGYFITFEDTRRGEDEAKRCYKQFHMGEFFNYVMNMELNMHGDPDYVRSPSPERAAAIQRRRQEEERFAREEAEDIELEKSQRANDLDPTRAAIELMSHDLREKVLADIKARIVGPMLLELMKPERHAQKRKQHNIPDPQTKEDARFPTLIVPGMDSPAATPHSRAAGFPGRYGRKALGPYDANRVRNKKLAKPVNVYGDERRKTAPRRTNIRGLHHALLMRDEKEDSDDEGRSSFTRETEEQESRPISRAPSTDIDEEETGRAARAKRRRLEAGWGEDSDDEMMDDSHARSLLTHLIHKDPSNMAEKELEQVLAILPRSSPIWKKAEKALKGFRRLRVQEQEGDGMFALEEPTTDKLEPQVIVTQDEEMTTPVPTTELEPEKPKKKPPKAKRKTKKQLQEEAKKAAELEPADIVQVDEVLPVDEQIEDITPTPAPEEPQGEEPASINWGVSTLEPCRTVDDDLSVVMDIDGWQHLLKDSEDYALLVAALAPISAAKIADVPRWACRQKQIKHINRPGEEGVSRTETKIEGYYVPNPTGCARTEGVQKIRESEKSKYLPHRIRVQREREERERNANNEDRTTAVVENFKFVTGSKTISTSLSRTNRLNNRRLANDINLSKTLSGAEGDALRFNQLKKRKKLVKFDRSAIHNWGLYAEENIAANDMIIEYVGEKVRQRVADLREAKYDMQGVGSSYLFRIDEDTVIDATKMGGIARFINHSCTPNCTAKIIRVDGTKRIVIYALRDIVQDEELTYDYKFEREMDAQDRIPCLCGSIGCKGFLN</sequence>
<dbReference type="PIRSF" id="PIRSF037104">
    <property type="entry name" value="Histone_H3-K4_mtfrase_Set1_fun"/>
    <property type="match status" value="1"/>
</dbReference>
<evidence type="ECO:0000256" key="7">
    <source>
        <dbReference type="ARBA" id="ARBA00022679"/>
    </source>
</evidence>